<evidence type="ECO:0000313" key="3">
    <source>
        <dbReference type="EMBL" id="KAK9413676.1"/>
    </source>
</evidence>
<reference evidence="3 4" key="1">
    <citation type="journal article" date="2024" name="J. Plant Pathol.">
        <title>Sequence and assembly of the genome of Seiridium unicorne, isolate CBS 538.82, causal agent of cypress canker disease.</title>
        <authorList>
            <person name="Scali E."/>
            <person name="Rocca G.D."/>
            <person name="Danti R."/>
            <person name="Garbelotto M."/>
            <person name="Barberini S."/>
            <person name="Baroncelli R."/>
            <person name="Emiliani G."/>
        </authorList>
    </citation>
    <scope>NUCLEOTIDE SEQUENCE [LARGE SCALE GENOMIC DNA]</scope>
    <source>
        <strain evidence="3 4">BM-138-508</strain>
    </source>
</reference>
<sequence length="229" mass="23853">MAAMGSFYSPAYGLVYLLSLQSHAVGMTSDQTSPKSFLQGGAQESTATLGSDSFSTNPSSSRDTGLGSNDGELSTGAKAGISAGAGAGGLALMGAAVFFLMGRRRRRDPVDPTDQPRMTSGSIPGWKPLAMPNHHSHIDGREVLCSDRAATLAAAMEGGGAQSESHKSYEDARSSVISPFSRGAHEMGRTTESIDCEAGLIHEHHEMPVPVYYEMPSPPDASYSLTPGG</sequence>
<evidence type="ECO:0000256" key="1">
    <source>
        <dbReference type="SAM" id="MobiDB-lite"/>
    </source>
</evidence>
<protein>
    <submittedName>
        <fullName evidence="3">Mid2 domain-containing protein</fullName>
    </submittedName>
</protein>
<feature type="compositionally biased region" description="Polar residues" evidence="1">
    <location>
        <begin position="28"/>
        <end position="67"/>
    </location>
</feature>
<name>A0ABR2UGR8_9PEZI</name>
<evidence type="ECO:0000256" key="2">
    <source>
        <dbReference type="SAM" id="Phobius"/>
    </source>
</evidence>
<keyword evidence="2" id="KW-0812">Transmembrane</keyword>
<organism evidence="3 4">
    <name type="scientific">Seiridium unicorne</name>
    <dbReference type="NCBI Taxonomy" id="138068"/>
    <lineage>
        <taxon>Eukaryota</taxon>
        <taxon>Fungi</taxon>
        <taxon>Dikarya</taxon>
        <taxon>Ascomycota</taxon>
        <taxon>Pezizomycotina</taxon>
        <taxon>Sordariomycetes</taxon>
        <taxon>Xylariomycetidae</taxon>
        <taxon>Amphisphaeriales</taxon>
        <taxon>Sporocadaceae</taxon>
        <taxon>Seiridium</taxon>
    </lineage>
</organism>
<feature type="transmembrane region" description="Helical" evidence="2">
    <location>
        <begin position="79"/>
        <end position="100"/>
    </location>
</feature>
<feature type="region of interest" description="Disordered" evidence="1">
    <location>
        <begin position="106"/>
        <end position="128"/>
    </location>
</feature>
<dbReference type="Proteomes" id="UP001408356">
    <property type="component" value="Unassembled WGS sequence"/>
</dbReference>
<evidence type="ECO:0000313" key="4">
    <source>
        <dbReference type="Proteomes" id="UP001408356"/>
    </source>
</evidence>
<dbReference type="EMBL" id="JARVKF010000436">
    <property type="protein sequence ID" value="KAK9413676.1"/>
    <property type="molecule type" value="Genomic_DNA"/>
</dbReference>
<proteinExistence type="predicted"/>
<comment type="caution">
    <text evidence="3">The sequence shown here is derived from an EMBL/GenBank/DDBJ whole genome shotgun (WGS) entry which is preliminary data.</text>
</comment>
<accession>A0ABR2UGR8</accession>
<feature type="region of interest" description="Disordered" evidence="1">
    <location>
        <begin position="28"/>
        <end position="71"/>
    </location>
</feature>
<keyword evidence="2" id="KW-0472">Membrane</keyword>
<keyword evidence="4" id="KW-1185">Reference proteome</keyword>
<gene>
    <name evidence="3" type="ORF">SUNI508_11757</name>
</gene>
<keyword evidence="2" id="KW-1133">Transmembrane helix</keyword>